<proteinExistence type="predicted"/>
<dbReference type="EMBL" id="JAHUTJ010057516">
    <property type="protein sequence ID" value="MED6286179.1"/>
    <property type="molecule type" value="Genomic_DNA"/>
</dbReference>
<name>A0ABU7EJT1_9TELE</name>
<dbReference type="Proteomes" id="UP001352852">
    <property type="component" value="Unassembled WGS sequence"/>
</dbReference>
<gene>
    <name evidence="1" type="ORF">CHARACLAT_003140</name>
</gene>
<comment type="caution">
    <text evidence="1">The sequence shown here is derived from an EMBL/GenBank/DDBJ whole genome shotgun (WGS) entry which is preliminary data.</text>
</comment>
<reference evidence="1 2" key="1">
    <citation type="submission" date="2021-06" db="EMBL/GenBank/DDBJ databases">
        <authorList>
            <person name="Palmer J.M."/>
        </authorList>
    </citation>
    <scope>NUCLEOTIDE SEQUENCE [LARGE SCALE GENOMIC DNA]</scope>
    <source>
        <strain evidence="1 2">CL_MEX2019</strain>
        <tissue evidence="1">Muscle</tissue>
    </source>
</reference>
<protein>
    <submittedName>
        <fullName evidence="1">Uncharacterized protein</fullName>
    </submittedName>
</protein>
<keyword evidence="2" id="KW-1185">Reference proteome</keyword>
<evidence type="ECO:0000313" key="2">
    <source>
        <dbReference type="Proteomes" id="UP001352852"/>
    </source>
</evidence>
<evidence type="ECO:0000313" key="1">
    <source>
        <dbReference type="EMBL" id="MED6286179.1"/>
    </source>
</evidence>
<organism evidence="1 2">
    <name type="scientific">Characodon lateralis</name>
    <dbReference type="NCBI Taxonomy" id="208331"/>
    <lineage>
        <taxon>Eukaryota</taxon>
        <taxon>Metazoa</taxon>
        <taxon>Chordata</taxon>
        <taxon>Craniata</taxon>
        <taxon>Vertebrata</taxon>
        <taxon>Euteleostomi</taxon>
        <taxon>Actinopterygii</taxon>
        <taxon>Neopterygii</taxon>
        <taxon>Teleostei</taxon>
        <taxon>Neoteleostei</taxon>
        <taxon>Acanthomorphata</taxon>
        <taxon>Ovalentaria</taxon>
        <taxon>Atherinomorphae</taxon>
        <taxon>Cyprinodontiformes</taxon>
        <taxon>Goodeidae</taxon>
        <taxon>Characodon</taxon>
    </lineage>
</organism>
<sequence length="107" mass="12281">MACPNCFENVIANKDNWLPSSPFHWMLVGVTTAHWGYLPCKLWIRFQLPLTPNVSVPLGKALNHTLQDTFSYQCINMCVFDCYWNQPSVWNRSNACGFLCQLPILLS</sequence>
<accession>A0ABU7EJT1</accession>